<keyword evidence="3" id="KW-0274">FAD</keyword>
<dbReference type="SUPFAM" id="SSF54373">
    <property type="entry name" value="FAD-linked reductases, C-terminal domain"/>
    <property type="match status" value="1"/>
</dbReference>
<evidence type="ECO:0000256" key="3">
    <source>
        <dbReference type="ARBA" id="ARBA00022827"/>
    </source>
</evidence>
<dbReference type="Pfam" id="PF01494">
    <property type="entry name" value="FAD_binding_3"/>
    <property type="match status" value="1"/>
</dbReference>
<dbReference type="GO" id="GO:0016491">
    <property type="term" value="F:oxidoreductase activity"/>
    <property type="evidence" value="ECO:0007669"/>
    <property type="project" value="UniProtKB-KW"/>
</dbReference>
<dbReference type="OrthoDB" id="4568714at2"/>
<proteinExistence type="predicted"/>
<dbReference type="EMBL" id="LMWL01000092">
    <property type="protein sequence ID" value="KUM89337.1"/>
    <property type="molecule type" value="Genomic_DNA"/>
</dbReference>
<organism evidence="6 7">
    <name type="scientific">Streptomyces cellostaticus</name>
    <dbReference type="NCBI Taxonomy" id="67285"/>
    <lineage>
        <taxon>Bacteria</taxon>
        <taxon>Bacillati</taxon>
        <taxon>Actinomycetota</taxon>
        <taxon>Actinomycetes</taxon>
        <taxon>Kitasatosporales</taxon>
        <taxon>Streptomycetaceae</taxon>
        <taxon>Streptomyces</taxon>
    </lineage>
</organism>
<evidence type="ECO:0000256" key="4">
    <source>
        <dbReference type="ARBA" id="ARBA00023002"/>
    </source>
</evidence>
<dbReference type="PANTHER" id="PTHR46496:SF1">
    <property type="entry name" value="ZEAXANTHIN EPOXIDASE, CHLOROPLASTIC"/>
    <property type="match status" value="1"/>
</dbReference>
<evidence type="ECO:0000256" key="2">
    <source>
        <dbReference type="ARBA" id="ARBA00022630"/>
    </source>
</evidence>
<reference evidence="6 7" key="1">
    <citation type="submission" date="2015-10" db="EMBL/GenBank/DDBJ databases">
        <title>Draft genome sequence of Streptomyces cellostaticus DSM 40189, type strain for the species Streptomyces cellostaticus.</title>
        <authorList>
            <person name="Ruckert C."/>
            <person name="Winkler A."/>
            <person name="Kalinowski J."/>
            <person name="Kampfer P."/>
            <person name="Glaeser S."/>
        </authorList>
    </citation>
    <scope>NUCLEOTIDE SEQUENCE [LARGE SCALE GENOMIC DNA]</scope>
    <source>
        <strain evidence="6 7">DSM 40189</strain>
    </source>
</reference>
<comment type="cofactor">
    <cofactor evidence="1">
        <name>FAD</name>
        <dbReference type="ChEBI" id="CHEBI:57692"/>
    </cofactor>
</comment>
<keyword evidence="7" id="KW-1185">Reference proteome</keyword>
<feature type="domain" description="FAD-binding" evidence="5">
    <location>
        <begin position="6"/>
        <end position="339"/>
    </location>
</feature>
<keyword evidence="4" id="KW-0560">Oxidoreductase</keyword>
<name>A0A101NA82_9ACTN</name>
<evidence type="ECO:0000256" key="1">
    <source>
        <dbReference type="ARBA" id="ARBA00001974"/>
    </source>
</evidence>
<evidence type="ECO:0000313" key="7">
    <source>
        <dbReference type="Proteomes" id="UP000054241"/>
    </source>
</evidence>
<comment type="caution">
    <text evidence="6">The sequence shown here is derived from an EMBL/GenBank/DDBJ whole genome shotgun (WGS) entry which is preliminary data.</text>
</comment>
<evidence type="ECO:0000259" key="5">
    <source>
        <dbReference type="Pfam" id="PF01494"/>
    </source>
</evidence>
<sequence>MARQLRVLVAGGGIGGLATALALRKAGMDVVVLERALRLRAAGCGVHLWTNAVLALQDLGLADPLHAIGRSQVRCEFRNWNGDRLAVWPVERFTERYGQPVVAIGRDDLIDILADALEAAAPGAVRTDADITGFRQDADGVTALLADGSEVTGDVLIGADGVNSRVRAQLLGDTAPDFAGYTAWRAAVEVEPDFVGDDFFRCMFGNGTRFVFYAIAPGRLHWMSVANTAPGGRDGGDVKDVLLARHRGWMAPVEEIIERTPAEVILRNDVVDRKPDKVWGDGRVTLLGDAAHPMNFNVGQGACQALEDALVLARSLSTAADPVAALRAYEAERRPRVHSFQKAARMVGRVGAWGSPLAVRARTGLYRAIWGGPIWKQVEKDMYTGARWEAPQVRA</sequence>
<gene>
    <name evidence="6" type="ORF">AQI88_39810</name>
</gene>
<dbReference type="Gene3D" id="3.50.50.60">
    <property type="entry name" value="FAD/NAD(P)-binding domain"/>
    <property type="match status" value="1"/>
</dbReference>
<dbReference type="InterPro" id="IPR036188">
    <property type="entry name" value="FAD/NAD-bd_sf"/>
</dbReference>
<dbReference type="GO" id="GO:0071949">
    <property type="term" value="F:FAD binding"/>
    <property type="evidence" value="ECO:0007669"/>
    <property type="project" value="InterPro"/>
</dbReference>
<evidence type="ECO:0000313" key="6">
    <source>
        <dbReference type="EMBL" id="KUM89337.1"/>
    </source>
</evidence>
<accession>A0A101NA82</accession>
<dbReference type="PRINTS" id="PR00420">
    <property type="entry name" value="RNGMNOXGNASE"/>
</dbReference>
<dbReference type="Proteomes" id="UP000054241">
    <property type="component" value="Unassembled WGS sequence"/>
</dbReference>
<dbReference type="PANTHER" id="PTHR46496">
    <property type="match status" value="1"/>
</dbReference>
<protein>
    <recommendedName>
        <fullName evidence="5">FAD-binding domain-containing protein</fullName>
    </recommendedName>
</protein>
<dbReference type="RefSeq" id="WP_067010170.1">
    <property type="nucleotide sequence ID" value="NZ_BNDU01000006.1"/>
</dbReference>
<keyword evidence="2" id="KW-0285">Flavoprotein</keyword>
<dbReference type="AlphaFoldDB" id="A0A101NA82"/>
<dbReference type="InterPro" id="IPR002938">
    <property type="entry name" value="FAD-bd"/>
</dbReference>
<dbReference type="SUPFAM" id="SSF51905">
    <property type="entry name" value="FAD/NAD(P)-binding domain"/>
    <property type="match status" value="1"/>
</dbReference>
<dbReference type="STRING" id="67285.AQI88_39810"/>